<reference evidence="5" key="1">
    <citation type="journal article" date="2019" name="Int. J. Syst. Evol. Microbiol.">
        <title>The Global Catalogue of Microorganisms (GCM) 10K type strain sequencing project: providing services to taxonomists for standard genome sequencing and annotation.</title>
        <authorList>
            <consortium name="The Broad Institute Genomics Platform"/>
            <consortium name="The Broad Institute Genome Sequencing Center for Infectious Disease"/>
            <person name="Wu L."/>
            <person name="Ma J."/>
        </authorList>
    </citation>
    <scope>NUCLEOTIDE SEQUENCE [LARGE SCALE GENOMIC DNA]</scope>
    <source>
        <strain evidence="5">KCTC 52607</strain>
    </source>
</reference>
<keyword evidence="1" id="KW-0808">Transferase</keyword>
<dbReference type="EMBL" id="JBHRST010000003">
    <property type="protein sequence ID" value="MFC3096742.1"/>
    <property type="molecule type" value="Genomic_DNA"/>
</dbReference>
<accession>A0ABV7E2P6</accession>
<name>A0ABV7E2P6_9SPHN</name>
<dbReference type="RefSeq" id="WP_336927365.1">
    <property type="nucleotide sequence ID" value="NZ_JBANRO010000013.1"/>
</dbReference>
<keyword evidence="1" id="KW-0328">Glycosyltransferase</keyword>
<protein>
    <recommendedName>
        <fullName evidence="1">Polyprenol-phosphate-mannose--protein mannosyltransferase</fullName>
        <ecNumber evidence="1">2.4.1.-</ecNumber>
    </recommendedName>
</protein>
<comment type="function">
    <text evidence="1">Protein O-mannosyltransferase that catalyzes the transfer of a single mannose residue from a polyprenol phospho-mannosyl lipidic donor to the hydroxyl group of selected serine and threonine residues in acceptor proteins.</text>
</comment>
<feature type="transmembrane region" description="Helical" evidence="1">
    <location>
        <begin position="220"/>
        <end position="245"/>
    </location>
</feature>
<feature type="transmembrane region" description="Helical" evidence="1">
    <location>
        <begin position="354"/>
        <end position="371"/>
    </location>
</feature>
<proteinExistence type="inferred from homology"/>
<keyword evidence="1" id="KW-0812">Transmembrane</keyword>
<evidence type="ECO:0000313" key="5">
    <source>
        <dbReference type="Proteomes" id="UP001595456"/>
    </source>
</evidence>
<keyword evidence="1" id="KW-1003">Cell membrane</keyword>
<gene>
    <name evidence="4" type="ORF">ACFODU_02860</name>
</gene>
<comment type="similarity">
    <text evidence="1">Belongs to the glycosyltransferase 39 family.</text>
</comment>
<dbReference type="InterPro" id="IPR038731">
    <property type="entry name" value="RgtA/B/C-like"/>
</dbReference>
<dbReference type="Proteomes" id="UP001595456">
    <property type="component" value="Unassembled WGS sequence"/>
</dbReference>
<evidence type="ECO:0000259" key="2">
    <source>
        <dbReference type="Pfam" id="PF13231"/>
    </source>
</evidence>
<dbReference type="PANTHER" id="PTHR10050">
    <property type="entry name" value="DOLICHYL-PHOSPHATE-MANNOSE--PROTEIN MANNOSYLTRANSFERASE"/>
    <property type="match status" value="1"/>
</dbReference>
<feature type="transmembrane region" description="Helical" evidence="1">
    <location>
        <begin position="383"/>
        <end position="403"/>
    </location>
</feature>
<dbReference type="PANTHER" id="PTHR10050:SF53">
    <property type="entry name" value="CHROMOSOME UNDETERMINED SCAFFOLD_67, WHOLE GENOME SHOTGUN SEQUENCE"/>
    <property type="match status" value="1"/>
</dbReference>
<comment type="pathway">
    <text evidence="1">Protein modification; protein glycosylation.</text>
</comment>
<feature type="domain" description="Protein O-mannosyl-transferase C-terminal four TM" evidence="3">
    <location>
        <begin position="252"/>
        <end position="423"/>
    </location>
</feature>
<dbReference type="InterPro" id="IPR027005">
    <property type="entry name" value="PMT-like"/>
</dbReference>
<evidence type="ECO:0000313" key="4">
    <source>
        <dbReference type="EMBL" id="MFC3096742.1"/>
    </source>
</evidence>
<feature type="transmembrane region" description="Helical" evidence="1">
    <location>
        <begin position="110"/>
        <end position="127"/>
    </location>
</feature>
<dbReference type="EC" id="2.4.1.-" evidence="1"/>
<feature type="transmembrane region" description="Helical" evidence="1">
    <location>
        <begin position="159"/>
        <end position="175"/>
    </location>
</feature>
<dbReference type="Pfam" id="PF13231">
    <property type="entry name" value="PMT_2"/>
    <property type="match status" value="1"/>
</dbReference>
<feature type="transmembrane region" description="Helical" evidence="1">
    <location>
        <begin position="181"/>
        <end position="199"/>
    </location>
</feature>
<feature type="domain" description="Glycosyltransferase RgtA/B/C/D-like" evidence="2">
    <location>
        <begin position="61"/>
        <end position="199"/>
    </location>
</feature>
<feature type="transmembrane region" description="Helical" evidence="1">
    <location>
        <begin position="307"/>
        <end position="324"/>
    </location>
</feature>
<feature type="transmembrane region" description="Helical" evidence="1">
    <location>
        <begin position="331"/>
        <end position="348"/>
    </location>
</feature>
<dbReference type="InterPro" id="IPR032421">
    <property type="entry name" value="PMT_4TMC"/>
</dbReference>
<feature type="transmembrane region" description="Helical" evidence="1">
    <location>
        <begin position="12"/>
        <end position="32"/>
    </location>
</feature>
<comment type="caution">
    <text evidence="4">The sequence shown here is derived from an EMBL/GenBank/DDBJ whole genome shotgun (WGS) entry which is preliminary data.</text>
</comment>
<keyword evidence="1" id="KW-1133">Transmembrane helix</keyword>
<organism evidence="4 5">
    <name type="scientific">Alteraurantiacibacter palmitatis</name>
    <dbReference type="NCBI Taxonomy" id="2054628"/>
    <lineage>
        <taxon>Bacteria</taxon>
        <taxon>Pseudomonadati</taxon>
        <taxon>Pseudomonadota</taxon>
        <taxon>Alphaproteobacteria</taxon>
        <taxon>Sphingomonadales</taxon>
        <taxon>Erythrobacteraceae</taxon>
        <taxon>Alteraurantiacibacter</taxon>
    </lineage>
</organism>
<keyword evidence="1" id="KW-0472">Membrane</keyword>
<feature type="transmembrane region" description="Helical" evidence="1">
    <location>
        <begin position="81"/>
        <end position="103"/>
    </location>
</feature>
<evidence type="ECO:0000259" key="3">
    <source>
        <dbReference type="Pfam" id="PF16192"/>
    </source>
</evidence>
<dbReference type="Pfam" id="PF16192">
    <property type="entry name" value="PMT_4TMC"/>
    <property type="match status" value="1"/>
</dbReference>
<sequence length="424" mass="46886">MSLPPARPADPIRWHLLLAAVFAVLCAVRLTIPSEPFFDEVHYLPAARALLDMSQALNLEHPPLGKQAIALGMLLFGDTPLGWRSVPFACGVLALFAACRAMWFASQSRAASLLTGVFLITGFPLLVQARIAMLDAVMLGFVMLALWMCAGAVREHETARWRLAIAGAALGAAMAAKWNAIPLAMLPGLAFLVARAWQARARFLTSNRGWPIGGMTLWEAGIWLGLLPLAVYALSYWPFLLFAYVPGEPSGLIELHRQMLDLQMQVLAPHPYQSQWWQWATNARAIWYLYEVADGAQRGVVLLGNPLSSLAMLPALLWCLSAGLKDGRRDCLALAVLYAVSFGMWIVAPKPVQFYYHYILPHCFGMAALALATERLWQRGERLVPAVLVGGSAALFVWFYPILTAAPLESDQDFLRYAWLEGWR</sequence>
<keyword evidence="5" id="KW-1185">Reference proteome</keyword>
<comment type="subcellular location">
    <subcellularLocation>
        <location evidence="1">Cell membrane</location>
    </subcellularLocation>
</comment>
<feature type="transmembrane region" description="Helical" evidence="1">
    <location>
        <begin position="133"/>
        <end position="152"/>
    </location>
</feature>
<evidence type="ECO:0000256" key="1">
    <source>
        <dbReference type="RuleBase" id="RU367007"/>
    </source>
</evidence>